<dbReference type="EC" id="3.5.1.10" evidence="3 4"/>
<reference evidence="6 7" key="1">
    <citation type="submission" date="2019-07" db="EMBL/GenBank/DDBJ databases">
        <title>Whole genome shotgun sequence of Deinococcus cellulosilyticus NBRC 106333.</title>
        <authorList>
            <person name="Hosoyama A."/>
            <person name="Uohara A."/>
            <person name="Ohji S."/>
            <person name="Ichikawa N."/>
        </authorList>
    </citation>
    <scope>NUCLEOTIDE SEQUENCE [LARGE SCALE GENOMIC DNA]</scope>
    <source>
        <strain evidence="6 7">NBRC 106333</strain>
    </source>
</reference>
<dbReference type="Gene3D" id="3.40.50.170">
    <property type="entry name" value="Formyl transferase, N-terminal domain"/>
    <property type="match status" value="1"/>
</dbReference>
<dbReference type="PANTHER" id="PTHR42706:SF1">
    <property type="entry name" value="FORMYLTETRAHYDROFOLATE DEFORMYLASE 2, MITOCHONDRIAL"/>
    <property type="match status" value="1"/>
</dbReference>
<dbReference type="CDD" id="cd08648">
    <property type="entry name" value="FMT_core_Formyl-FH4-Hydrolase_C"/>
    <property type="match status" value="1"/>
</dbReference>
<dbReference type="CDD" id="cd04875">
    <property type="entry name" value="ACT_F4HF-DF"/>
    <property type="match status" value="1"/>
</dbReference>
<dbReference type="HAMAP" id="MF_01927">
    <property type="entry name" value="PurU"/>
    <property type="match status" value="1"/>
</dbReference>
<dbReference type="UniPathway" id="UPA00074">
    <property type="reaction ID" value="UER00170"/>
</dbReference>
<keyword evidence="7" id="KW-1185">Reference proteome</keyword>
<dbReference type="SUPFAM" id="SSF53328">
    <property type="entry name" value="Formyltransferase"/>
    <property type="match status" value="1"/>
</dbReference>
<dbReference type="InterPro" id="IPR004810">
    <property type="entry name" value="PurU"/>
</dbReference>
<dbReference type="InterPro" id="IPR045865">
    <property type="entry name" value="ACT-like_dom_sf"/>
</dbReference>
<gene>
    <name evidence="3 6" type="primary">purU</name>
    <name evidence="6" type="ORF">DC3_36040</name>
</gene>
<name>A0A511N547_DEIC1</name>
<organism evidence="6 7">
    <name type="scientific">Deinococcus cellulosilyticus (strain DSM 18568 / NBRC 106333 / KACC 11606 / 5516J-15)</name>
    <dbReference type="NCBI Taxonomy" id="1223518"/>
    <lineage>
        <taxon>Bacteria</taxon>
        <taxon>Thermotogati</taxon>
        <taxon>Deinococcota</taxon>
        <taxon>Deinococci</taxon>
        <taxon>Deinococcales</taxon>
        <taxon>Deinococcaceae</taxon>
        <taxon>Deinococcus</taxon>
    </lineage>
</organism>
<dbReference type="Gene3D" id="3.30.70.260">
    <property type="match status" value="1"/>
</dbReference>
<evidence type="ECO:0000313" key="6">
    <source>
        <dbReference type="EMBL" id="GEM47969.1"/>
    </source>
</evidence>
<comment type="pathway">
    <text evidence="3">Purine metabolism; IMP biosynthesis via de novo pathway; formate from 10-formyl-5,6,7,8-tetrahydrofolate: step 1/1.</text>
</comment>
<dbReference type="RefSeq" id="WP_146886665.1">
    <property type="nucleotide sequence ID" value="NZ_BJXB01000017.1"/>
</dbReference>
<comment type="similarity">
    <text evidence="3">Belongs to the PurU family.</text>
</comment>
<comment type="catalytic activity">
    <reaction evidence="3">
        <text>(6R)-10-formyltetrahydrofolate + H2O = (6S)-5,6,7,8-tetrahydrofolate + formate + H(+)</text>
        <dbReference type="Rhea" id="RHEA:19833"/>
        <dbReference type="ChEBI" id="CHEBI:15377"/>
        <dbReference type="ChEBI" id="CHEBI:15378"/>
        <dbReference type="ChEBI" id="CHEBI:15740"/>
        <dbReference type="ChEBI" id="CHEBI:57453"/>
        <dbReference type="ChEBI" id="CHEBI:195366"/>
        <dbReference type="EC" id="3.5.1.10"/>
    </reaction>
</comment>
<dbReference type="GO" id="GO:0006189">
    <property type="term" value="P:'de novo' IMP biosynthetic process"/>
    <property type="evidence" value="ECO:0007669"/>
    <property type="project" value="UniProtKB-UniRule"/>
</dbReference>
<evidence type="ECO:0000256" key="3">
    <source>
        <dbReference type="HAMAP-Rule" id="MF_01927"/>
    </source>
</evidence>
<accession>A0A511N547</accession>
<feature type="active site" evidence="3">
    <location>
        <position position="224"/>
    </location>
</feature>
<feature type="domain" description="ACT" evidence="5">
    <location>
        <begin position="4"/>
        <end position="79"/>
    </location>
</feature>
<evidence type="ECO:0000313" key="7">
    <source>
        <dbReference type="Proteomes" id="UP000321306"/>
    </source>
</evidence>
<proteinExistence type="inferred from homology"/>
<keyword evidence="1 3" id="KW-0554">One-carbon metabolism</keyword>
<dbReference type="Proteomes" id="UP000321306">
    <property type="component" value="Unassembled WGS sequence"/>
</dbReference>
<dbReference type="InterPro" id="IPR002912">
    <property type="entry name" value="ACT_dom"/>
</dbReference>
<dbReference type="Pfam" id="PF01842">
    <property type="entry name" value="ACT"/>
    <property type="match status" value="1"/>
</dbReference>
<keyword evidence="3" id="KW-0658">Purine biosynthesis</keyword>
<dbReference type="PANTHER" id="PTHR42706">
    <property type="entry name" value="FORMYLTETRAHYDROFOLATE DEFORMYLASE"/>
    <property type="match status" value="1"/>
</dbReference>
<dbReference type="PIRSF" id="PIRSF036480">
    <property type="entry name" value="FormyFH4_hydr"/>
    <property type="match status" value="1"/>
</dbReference>
<dbReference type="NCBIfam" id="NF004684">
    <property type="entry name" value="PRK06027.1"/>
    <property type="match status" value="1"/>
</dbReference>
<dbReference type="InterPro" id="IPR002376">
    <property type="entry name" value="Formyl_transf_N"/>
</dbReference>
<dbReference type="PROSITE" id="PS51671">
    <property type="entry name" value="ACT"/>
    <property type="match status" value="1"/>
</dbReference>
<dbReference type="AlphaFoldDB" id="A0A511N547"/>
<dbReference type="OrthoDB" id="9806170at2"/>
<dbReference type="InterPro" id="IPR041729">
    <property type="entry name" value="Formyl-FH4-Hydrolase_C"/>
</dbReference>
<evidence type="ECO:0000259" key="5">
    <source>
        <dbReference type="PROSITE" id="PS51671"/>
    </source>
</evidence>
<dbReference type="EMBL" id="BJXB01000017">
    <property type="protein sequence ID" value="GEM47969.1"/>
    <property type="molecule type" value="Genomic_DNA"/>
</dbReference>
<dbReference type="PRINTS" id="PR01575">
    <property type="entry name" value="FFH4HYDRLASE"/>
</dbReference>
<comment type="caution">
    <text evidence="6">The sequence shown here is derived from an EMBL/GenBank/DDBJ whole genome shotgun (WGS) entry which is preliminary data.</text>
</comment>
<dbReference type="GO" id="GO:0008864">
    <property type="term" value="F:formyltetrahydrofolate deformylase activity"/>
    <property type="evidence" value="ECO:0007669"/>
    <property type="project" value="UniProtKB-UniRule"/>
</dbReference>
<dbReference type="InterPro" id="IPR036477">
    <property type="entry name" value="Formyl_transf_N_sf"/>
</dbReference>
<dbReference type="NCBIfam" id="TIGR00655">
    <property type="entry name" value="PurU"/>
    <property type="match status" value="1"/>
</dbReference>
<dbReference type="SUPFAM" id="SSF55021">
    <property type="entry name" value="ACT-like"/>
    <property type="match status" value="1"/>
</dbReference>
<keyword evidence="2 3" id="KW-0378">Hydrolase</keyword>
<dbReference type="Pfam" id="PF00551">
    <property type="entry name" value="Formyl_trans_N"/>
    <property type="match status" value="1"/>
</dbReference>
<evidence type="ECO:0000256" key="2">
    <source>
        <dbReference type="ARBA" id="ARBA00022801"/>
    </source>
</evidence>
<dbReference type="GO" id="GO:0006730">
    <property type="term" value="P:one-carbon metabolic process"/>
    <property type="evidence" value="ECO:0007669"/>
    <property type="project" value="UniProtKB-KW"/>
</dbReference>
<comment type="function">
    <text evidence="3">Catalyzes the hydrolysis of 10-formyltetrahydrofolate (formyl-FH4) to formate and tetrahydrofolate (FH4).</text>
</comment>
<protein>
    <recommendedName>
        <fullName evidence="3 4">Formyltetrahydrofolate deformylase</fullName>
        <ecNumber evidence="3 4">3.5.1.10</ecNumber>
    </recommendedName>
    <alternativeName>
        <fullName evidence="3">Formyl-FH(4) hydrolase</fullName>
    </alternativeName>
</protein>
<evidence type="ECO:0000256" key="1">
    <source>
        <dbReference type="ARBA" id="ARBA00022563"/>
    </source>
</evidence>
<sequence>MTARLLIHCPDQPGIVAAVSGFLTQQGCNIIHADQHATAKSGGEFFMRIEFERGRASGEILRGAFQAIGDQFSMDWSMSFDEVKRMAILVSKYDHCLLDLLWRQRRGELEVEIPLIISNHPDLQKDAEFFGVPFYHLPVTKGNKQEQEQRIHDLMVEHRVDFAVLARYMQILSPELVGKWPNKIINIHHSFLPAFIGARPYHSAFQRGVKIIGATAHYVTNDLDEGPIIEQDVVRVSHRQTIEELVRLGGDIERQVLARAVRWHVEERILVYENKTVVFY</sequence>
<evidence type="ECO:0000256" key="4">
    <source>
        <dbReference type="NCBIfam" id="TIGR00655"/>
    </source>
</evidence>
<dbReference type="InterPro" id="IPR044074">
    <property type="entry name" value="PurU_ACT"/>
</dbReference>